<organism evidence="1 2">
    <name type="scientific">Bacteroides faecium</name>
    <dbReference type="NCBI Taxonomy" id="2715212"/>
    <lineage>
        <taxon>Bacteria</taxon>
        <taxon>Pseudomonadati</taxon>
        <taxon>Bacteroidota</taxon>
        <taxon>Bacteroidia</taxon>
        <taxon>Bacteroidales</taxon>
        <taxon>Bacteroidaceae</taxon>
        <taxon>Bacteroides</taxon>
    </lineage>
</organism>
<proteinExistence type="predicted"/>
<reference evidence="1 2" key="1">
    <citation type="submission" date="2020-03" db="EMBL/GenBank/DDBJ databases">
        <title>Genomic analysis of Bacteroides faecium CBA7301.</title>
        <authorList>
            <person name="Kim J."/>
            <person name="Roh S.W."/>
        </authorList>
    </citation>
    <scope>NUCLEOTIDE SEQUENCE [LARGE SCALE GENOMIC DNA]</scope>
    <source>
        <strain evidence="1 2">CBA7301</strain>
    </source>
</reference>
<dbReference type="EMBL" id="CP050831">
    <property type="protein sequence ID" value="QIU97353.1"/>
    <property type="molecule type" value="Genomic_DNA"/>
</dbReference>
<dbReference type="RefSeq" id="WP_167967048.1">
    <property type="nucleotide sequence ID" value="NZ_CP050831.1"/>
</dbReference>
<protein>
    <submittedName>
        <fullName evidence="1">Uncharacterized protein</fullName>
    </submittedName>
</protein>
<evidence type="ECO:0000313" key="2">
    <source>
        <dbReference type="Proteomes" id="UP000501780"/>
    </source>
</evidence>
<dbReference type="KEGG" id="bfc:BacF7301_25765"/>
<evidence type="ECO:0000313" key="1">
    <source>
        <dbReference type="EMBL" id="QIU97353.1"/>
    </source>
</evidence>
<dbReference type="Proteomes" id="UP000501780">
    <property type="component" value="Chromosome"/>
</dbReference>
<gene>
    <name evidence="1" type="ORF">BacF7301_25765</name>
</gene>
<keyword evidence="2" id="KW-1185">Reference proteome</keyword>
<dbReference type="AlphaFoldDB" id="A0A6H0KW27"/>
<name>A0A6H0KW27_9BACE</name>
<accession>A0A6H0KW27</accession>
<sequence>MEEIFEIEALKELEEFLQTQSEIEQLRERLFAGFLKCADYKNAEEWNKAVRLCESLAIIGWGNHEPVEALRGQFFNGNPATCFQNKFGETRFVDAIWSKRVNGFTMEQGRTSYYFSPDDPNQKQSVFWEYEIKEDMQDIRLESQRNWIPKNPVWIKRTIGNCYENSKAVIESIDKELKPELDRRMRPEMYGRAINRIIINCSYSYYDHDHCKTNYIIADEKLKLKQKDFYRTLLTMFTKQEIEKNGYFLRNRFEFGPFRADTGKIRIGLNLEKEFSELSHAEQKLKLSEYILLALSYATDRLKKKKLDYDFDLMLEDFNSILNKWKA</sequence>